<evidence type="ECO:0000256" key="5">
    <source>
        <dbReference type="ARBA" id="ARBA00022692"/>
    </source>
</evidence>
<feature type="transmembrane region" description="Helical" evidence="8">
    <location>
        <begin position="316"/>
        <end position="334"/>
    </location>
</feature>
<evidence type="ECO:0000256" key="1">
    <source>
        <dbReference type="ARBA" id="ARBA00004651"/>
    </source>
</evidence>
<dbReference type="PANTHER" id="PTHR33908:SF3">
    <property type="entry name" value="UNDECAPRENYL PHOSPHATE-ALPHA-4-AMINO-4-DEOXY-L-ARABINOSE ARABINOSYL TRANSFERASE"/>
    <property type="match status" value="1"/>
</dbReference>
<feature type="transmembrane region" description="Helical" evidence="8">
    <location>
        <begin position="181"/>
        <end position="207"/>
    </location>
</feature>
<evidence type="ECO:0000256" key="8">
    <source>
        <dbReference type="SAM" id="Phobius"/>
    </source>
</evidence>
<feature type="transmembrane region" description="Helical" evidence="8">
    <location>
        <begin position="281"/>
        <end position="304"/>
    </location>
</feature>
<dbReference type="eggNOG" id="COG1807">
    <property type="taxonomic scope" value="Bacteria"/>
</dbReference>
<dbReference type="HOGENOM" id="CLU_019126_0_0_6"/>
<keyword evidence="3" id="KW-0328">Glycosyltransferase</keyword>
<evidence type="ECO:0000313" key="11">
    <source>
        <dbReference type="Proteomes" id="UP000009282"/>
    </source>
</evidence>
<feature type="transmembrane region" description="Helical" evidence="8">
    <location>
        <begin position="431"/>
        <end position="451"/>
    </location>
</feature>
<dbReference type="GO" id="GO:0005886">
    <property type="term" value="C:plasma membrane"/>
    <property type="evidence" value="ECO:0007669"/>
    <property type="project" value="UniProtKB-SubCell"/>
</dbReference>
<dbReference type="InterPro" id="IPR050297">
    <property type="entry name" value="LipidA_mod_glycosyltrf_83"/>
</dbReference>
<comment type="subcellular location">
    <subcellularLocation>
        <location evidence="1">Cell membrane</location>
        <topology evidence="1">Multi-pass membrane protein</topology>
    </subcellularLocation>
</comment>
<evidence type="ECO:0000256" key="6">
    <source>
        <dbReference type="ARBA" id="ARBA00022989"/>
    </source>
</evidence>
<keyword evidence="7 8" id="KW-0472">Membrane</keyword>
<evidence type="ECO:0000313" key="10">
    <source>
        <dbReference type="EMBL" id="AEP30601.1"/>
    </source>
</evidence>
<dbReference type="EMBL" id="CP003060">
    <property type="protein sequence ID" value="AEP30601.1"/>
    <property type="molecule type" value="Genomic_DNA"/>
</dbReference>
<evidence type="ECO:0000256" key="3">
    <source>
        <dbReference type="ARBA" id="ARBA00022676"/>
    </source>
</evidence>
<dbReference type="STRING" id="1085623.GNIT_2504"/>
<keyword evidence="11" id="KW-1185">Reference proteome</keyword>
<evidence type="ECO:0000259" key="9">
    <source>
        <dbReference type="Pfam" id="PF13231"/>
    </source>
</evidence>
<feature type="domain" description="Glycosyltransferase RgtA/B/C/D-like" evidence="9">
    <location>
        <begin position="76"/>
        <end position="209"/>
    </location>
</feature>
<gene>
    <name evidence="10" type="ordered locus">GNIT_2504</name>
</gene>
<evidence type="ECO:0000256" key="7">
    <source>
        <dbReference type="ARBA" id="ARBA00023136"/>
    </source>
</evidence>
<feature type="transmembrane region" description="Helical" evidence="8">
    <location>
        <begin position="227"/>
        <end position="249"/>
    </location>
</feature>
<proteinExistence type="predicted"/>
<dbReference type="GO" id="GO:0016763">
    <property type="term" value="F:pentosyltransferase activity"/>
    <property type="evidence" value="ECO:0007669"/>
    <property type="project" value="TreeGrafter"/>
</dbReference>
<sequence length="576" mass="65952">MNSQFLQLSPSAMRTIERLSTSFTFLFIATVLLIFIGIGLRDPWPADEPRFALVAKEMVETGQWFFPARAQEFYPDKPPIFMWSIALFYWITGSLRLSFLLPSALAGLLTIFLVFDIGKRLWDKKTGLIAGWLLLFTIQFLLQSKTAQIDATVCAFITIGCYGLLRFWLVDGKYRWYAMAWFFMGIGVITKGVGFLPLLMLIPYAFYRFKTRDKVSIATSPWWAWSAGPFIMLGAIGLWFIPMLLIVGASDNAALELYRDNILFKQTVTRYTDSWHHIKPAWYYVTSVIPLFWLPLSVMLPWLVKPWYKAFKQLDARIILPIGWVLLVVVFFSISPGKRGVYILPALPMLALSIAPFYSVLLNSKVVKNILFGLSLLLGSVLLLIAILGLLDVTAVTKLTDKIDIEPWFLFLGIGVFSVMGTFALKGFSRWVAWPVFFSVLWIGYSTYGYYLRNDVSTPLNIYAEAQLHIDEGAEIALINFSEQFILFSPYPIVHFGYHTVLKKQLMAAYQWQQQENQYLLIEDVEIDAACFDTAQAIDLGFAHRRHWMLLPASAKKEECEYDGSDLPVYRYNVKK</sequence>
<keyword evidence="4 10" id="KW-0808">Transferase</keyword>
<dbReference type="KEGG" id="gni:GNIT_2504"/>
<dbReference type="AlphaFoldDB" id="G4QM30"/>
<reference evidence="10 11" key="1">
    <citation type="journal article" date="2011" name="J. Bacteriol.">
        <title>Complete genome sequence of seawater bacterium Glaciecola nitratireducens FR1064T.</title>
        <authorList>
            <person name="Bian F."/>
            <person name="Qin Q.L."/>
            <person name="Xie B.B."/>
            <person name="Shu Y.L."/>
            <person name="Zhang X.Y."/>
            <person name="Yu Y."/>
            <person name="Chen B."/>
            <person name="Chen X.L."/>
            <person name="Zhou B.C."/>
            <person name="Zhang Y.Z."/>
        </authorList>
    </citation>
    <scope>NUCLEOTIDE SEQUENCE [LARGE SCALE GENOMIC DNA]</scope>
    <source>
        <strain evidence="11">JCM 12485 / KCTC 12276 / FR1064</strain>
    </source>
</reference>
<dbReference type="PANTHER" id="PTHR33908">
    <property type="entry name" value="MANNOSYLTRANSFERASE YKCB-RELATED"/>
    <property type="match status" value="1"/>
</dbReference>
<accession>G4QM30</accession>
<keyword evidence="6 8" id="KW-1133">Transmembrane helix</keyword>
<organism evidence="10 11">
    <name type="scientific">Glaciecola nitratireducens (strain JCM 12485 / KCTC 12276 / FR1064)</name>
    <dbReference type="NCBI Taxonomy" id="1085623"/>
    <lineage>
        <taxon>Bacteria</taxon>
        <taxon>Pseudomonadati</taxon>
        <taxon>Pseudomonadota</taxon>
        <taxon>Gammaproteobacteria</taxon>
        <taxon>Alteromonadales</taxon>
        <taxon>Alteromonadaceae</taxon>
        <taxon>Brumicola</taxon>
    </lineage>
</organism>
<feature type="transmembrane region" description="Helical" evidence="8">
    <location>
        <begin position="370"/>
        <end position="396"/>
    </location>
</feature>
<feature type="transmembrane region" description="Helical" evidence="8">
    <location>
        <begin position="149"/>
        <end position="169"/>
    </location>
</feature>
<name>G4QM30_GLANF</name>
<dbReference type="Proteomes" id="UP000009282">
    <property type="component" value="Chromosome"/>
</dbReference>
<dbReference type="RefSeq" id="WP_014109474.1">
    <property type="nucleotide sequence ID" value="NC_016041.1"/>
</dbReference>
<feature type="transmembrane region" description="Helical" evidence="8">
    <location>
        <begin position="341"/>
        <end position="358"/>
    </location>
</feature>
<evidence type="ECO:0000256" key="2">
    <source>
        <dbReference type="ARBA" id="ARBA00022475"/>
    </source>
</evidence>
<protein>
    <submittedName>
        <fullName evidence="10">Glycosyl transferase, family 39</fullName>
    </submittedName>
</protein>
<dbReference type="Pfam" id="PF13231">
    <property type="entry name" value="PMT_2"/>
    <property type="match status" value="1"/>
</dbReference>
<keyword evidence="5 8" id="KW-0812">Transmembrane</keyword>
<keyword evidence="2" id="KW-1003">Cell membrane</keyword>
<feature type="transmembrane region" description="Helical" evidence="8">
    <location>
        <begin position="87"/>
        <end position="115"/>
    </location>
</feature>
<feature type="transmembrane region" description="Helical" evidence="8">
    <location>
        <begin position="21"/>
        <end position="40"/>
    </location>
</feature>
<dbReference type="GO" id="GO:0010041">
    <property type="term" value="P:response to iron(III) ion"/>
    <property type="evidence" value="ECO:0007669"/>
    <property type="project" value="TreeGrafter"/>
</dbReference>
<feature type="transmembrane region" description="Helical" evidence="8">
    <location>
        <begin position="408"/>
        <end position="425"/>
    </location>
</feature>
<evidence type="ECO:0000256" key="4">
    <source>
        <dbReference type="ARBA" id="ARBA00022679"/>
    </source>
</evidence>
<dbReference type="GO" id="GO:0009103">
    <property type="term" value="P:lipopolysaccharide biosynthetic process"/>
    <property type="evidence" value="ECO:0007669"/>
    <property type="project" value="TreeGrafter"/>
</dbReference>
<dbReference type="InterPro" id="IPR038731">
    <property type="entry name" value="RgtA/B/C-like"/>
</dbReference>